<name>A0A5B8L229_9HYPH</name>
<evidence type="ECO:0000313" key="1">
    <source>
        <dbReference type="EMBL" id="QDZ02054.2"/>
    </source>
</evidence>
<dbReference type="KEGG" id="niy:FQ775_17630"/>
<keyword evidence="2" id="KW-1185">Reference proteome</keyword>
<gene>
    <name evidence="1" type="ORF">FQ775_17630</name>
</gene>
<evidence type="ECO:0000313" key="2">
    <source>
        <dbReference type="Proteomes" id="UP000321389"/>
    </source>
</evidence>
<dbReference type="AlphaFoldDB" id="A0A5B8L229"/>
<protein>
    <recommendedName>
        <fullName evidence="3">DUF1127 domain-containing protein</fullName>
    </recommendedName>
</protein>
<sequence length="74" mass="8387">MAIALDFQSSAGWFAQKRERTDRARRTLDAATRAVLAKHDDRLLRDVGLDREALLGVEASAQHTIALQRRIWSL</sequence>
<dbReference type="EMBL" id="CP042301">
    <property type="protein sequence ID" value="QDZ02054.2"/>
    <property type="molecule type" value="Genomic_DNA"/>
</dbReference>
<dbReference type="RefSeq" id="WP_167812927.1">
    <property type="nucleotide sequence ID" value="NZ_CP042301.2"/>
</dbReference>
<organism evidence="1 2">
    <name type="scientific">Nitratireductor mangrovi</name>
    <dbReference type="NCBI Taxonomy" id="2599600"/>
    <lineage>
        <taxon>Bacteria</taxon>
        <taxon>Pseudomonadati</taxon>
        <taxon>Pseudomonadota</taxon>
        <taxon>Alphaproteobacteria</taxon>
        <taxon>Hyphomicrobiales</taxon>
        <taxon>Phyllobacteriaceae</taxon>
        <taxon>Nitratireductor</taxon>
    </lineage>
</organism>
<evidence type="ECO:0008006" key="3">
    <source>
        <dbReference type="Google" id="ProtNLM"/>
    </source>
</evidence>
<proteinExistence type="predicted"/>
<dbReference type="Proteomes" id="UP000321389">
    <property type="component" value="Chromosome"/>
</dbReference>
<reference evidence="1" key="1">
    <citation type="submission" date="2020-04" db="EMBL/GenBank/DDBJ databases">
        <title>Nitratireductor sp. nov. isolated from mangrove soil.</title>
        <authorList>
            <person name="Ye Y."/>
        </authorList>
    </citation>
    <scope>NUCLEOTIDE SEQUENCE</scope>
    <source>
        <strain evidence="1">SY7</strain>
    </source>
</reference>
<accession>A0A5B8L229</accession>